<dbReference type="GO" id="GO:0009432">
    <property type="term" value="P:SOS response"/>
    <property type="evidence" value="ECO:0007669"/>
    <property type="project" value="TreeGrafter"/>
</dbReference>
<keyword evidence="12" id="KW-1185">Reference proteome</keyword>
<reference evidence="11 12" key="1">
    <citation type="submission" date="2019-10" db="EMBL/GenBank/DDBJ databases">
        <title>Bifidobacterium from non-human primates.</title>
        <authorList>
            <person name="Modesto M."/>
        </authorList>
    </citation>
    <scope>NUCLEOTIDE SEQUENCE [LARGE SCALE GENOMIC DNA]</scope>
    <source>
        <strain evidence="11 12">TREC</strain>
    </source>
</reference>
<gene>
    <name evidence="11" type="primary">recN</name>
    <name evidence="11" type="ORF">GFD22_00820</name>
</gene>
<keyword evidence="7 9" id="KW-0234">DNA repair</keyword>
<evidence type="ECO:0000256" key="9">
    <source>
        <dbReference type="PIRNR" id="PIRNR003128"/>
    </source>
</evidence>
<dbReference type="NCBIfam" id="TIGR00634">
    <property type="entry name" value="recN"/>
    <property type="match status" value="1"/>
</dbReference>
<dbReference type="AlphaFoldDB" id="A0A7K3TF62"/>
<protein>
    <recommendedName>
        <fullName evidence="3 9">DNA repair protein RecN</fullName>
    </recommendedName>
    <alternativeName>
        <fullName evidence="8 9">Recombination protein N</fullName>
    </alternativeName>
</protein>
<dbReference type="GO" id="GO:0005524">
    <property type="term" value="F:ATP binding"/>
    <property type="evidence" value="ECO:0007669"/>
    <property type="project" value="UniProtKB-KW"/>
</dbReference>
<dbReference type="GO" id="GO:0043590">
    <property type="term" value="C:bacterial nucleoid"/>
    <property type="evidence" value="ECO:0007669"/>
    <property type="project" value="TreeGrafter"/>
</dbReference>
<dbReference type="InterPro" id="IPR004604">
    <property type="entry name" value="DNA_recomb/repair_RecN"/>
</dbReference>
<dbReference type="OrthoDB" id="9806954at2"/>
<dbReference type="InterPro" id="IPR027417">
    <property type="entry name" value="P-loop_NTPase"/>
</dbReference>
<feature type="domain" description="RecF/RecN/SMC N-terminal" evidence="10">
    <location>
        <begin position="25"/>
        <end position="542"/>
    </location>
</feature>
<evidence type="ECO:0000313" key="12">
    <source>
        <dbReference type="Proteomes" id="UP000469763"/>
    </source>
</evidence>
<dbReference type="Gene3D" id="3.40.50.300">
    <property type="entry name" value="P-loop containing nucleotide triphosphate hydrolases"/>
    <property type="match status" value="2"/>
</dbReference>
<dbReference type="PANTHER" id="PTHR11059:SF0">
    <property type="entry name" value="DNA REPAIR PROTEIN RECN"/>
    <property type="match status" value="1"/>
</dbReference>
<comment type="caution">
    <text evidence="11">The sequence shown here is derived from an EMBL/GenBank/DDBJ whole genome shotgun (WGS) entry which is preliminary data.</text>
</comment>
<evidence type="ECO:0000256" key="4">
    <source>
        <dbReference type="ARBA" id="ARBA00022741"/>
    </source>
</evidence>
<keyword evidence="4" id="KW-0547">Nucleotide-binding</keyword>
<comment type="function">
    <text evidence="1 9">May be involved in recombinational repair of damaged DNA.</text>
</comment>
<accession>A0A7K3TF62</accession>
<evidence type="ECO:0000313" key="11">
    <source>
        <dbReference type="EMBL" id="NEG77546.1"/>
    </source>
</evidence>
<dbReference type="PANTHER" id="PTHR11059">
    <property type="entry name" value="DNA REPAIR PROTEIN RECN"/>
    <property type="match status" value="1"/>
</dbReference>
<evidence type="ECO:0000256" key="5">
    <source>
        <dbReference type="ARBA" id="ARBA00022763"/>
    </source>
</evidence>
<dbReference type="Proteomes" id="UP000469763">
    <property type="component" value="Unassembled WGS sequence"/>
</dbReference>
<dbReference type="SUPFAM" id="SSF52540">
    <property type="entry name" value="P-loop containing nucleoside triphosphate hydrolases"/>
    <property type="match status" value="2"/>
</dbReference>
<proteinExistence type="inferred from homology"/>
<evidence type="ECO:0000256" key="2">
    <source>
        <dbReference type="ARBA" id="ARBA00009441"/>
    </source>
</evidence>
<keyword evidence="5 9" id="KW-0227">DNA damage</keyword>
<dbReference type="CDD" id="cd03241">
    <property type="entry name" value="ABC_RecN"/>
    <property type="match status" value="1"/>
</dbReference>
<evidence type="ECO:0000256" key="6">
    <source>
        <dbReference type="ARBA" id="ARBA00022840"/>
    </source>
</evidence>
<evidence type="ECO:0000256" key="3">
    <source>
        <dbReference type="ARBA" id="ARBA00021315"/>
    </source>
</evidence>
<dbReference type="Pfam" id="PF02463">
    <property type="entry name" value="SMC_N"/>
    <property type="match status" value="1"/>
</dbReference>
<organism evidence="11 12">
    <name type="scientific">Bifidobacterium avesanii</name>
    <dbReference type="NCBI Taxonomy" id="1798157"/>
    <lineage>
        <taxon>Bacteria</taxon>
        <taxon>Bacillati</taxon>
        <taxon>Actinomycetota</taxon>
        <taxon>Actinomycetes</taxon>
        <taxon>Bifidobacteriales</taxon>
        <taxon>Bifidobacteriaceae</taxon>
        <taxon>Bifidobacterium</taxon>
    </lineage>
</organism>
<dbReference type="GO" id="GO:0006310">
    <property type="term" value="P:DNA recombination"/>
    <property type="evidence" value="ECO:0007669"/>
    <property type="project" value="InterPro"/>
</dbReference>
<comment type="similarity">
    <text evidence="2 9">Belongs to the RecN family.</text>
</comment>
<dbReference type="EMBL" id="WHZY01000001">
    <property type="protein sequence ID" value="NEG77546.1"/>
    <property type="molecule type" value="Genomic_DNA"/>
</dbReference>
<name>A0A7K3TF62_9BIFI</name>
<dbReference type="GO" id="GO:0006281">
    <property type="term" value="P:DNA repair"/>
    <property type="evidence" value="ECO:0007669"/>
    <property type="project" value="UniProtKB-KW"/>
</dbReference>
<dbReference type="InterPro" id="IPR003395">
    <property type="entry name" value="RecF/RecN/SMC_N"/>
</dbReference>
<keyword evidence="6" id="KW-0067">ATP-binding</keyword>
<dbReference type="RefSeq" id="WP_152349472.1">
    <property type="nucleotide sequence ID" value="NZ_WBSN01000001.1"/>
</dbReference>
<evidence type="ECO:0000259" key="10">
    <source>
        <dbReference type="Pfam" id="PF02463"/>
    </source>
</evidence>
<evidence type="ECO:0000256" key="7">
    <source>
        <dbReference type="ARBA" id="ARBA00023204"/>
    </source>
</evidence>
<dbReference type="PIRSF" id="PIRSF003128">
    <property type="entry name" value="RecN"/>
    <property type="match status" value="1"/>
</dbReference>
<sequence length="598" mass="62496">MLEELEIRNLGPIHHAVLDFAPIRHALLDFAPGMTAITGETGAGKSMLLNAIRLISGAQADAGRISAGADETRAQGIFAVADGSAAAAIADDAGAPAEDGELFLTRSVPAKGRSRAMLNGHSVPRGVLADLAGELVTIHGQADQLRIASAARQREFLDAYAGDDKALESYRAAWQALKDLDAKLAKLHGQEAEARQRADYLKDAVARIDRVAPQPGEDEELKAKRDRIENAAAIAQGVGGAVAALDSSQMGYDDDGGAGVAQLLDRAVQSLRGIRLGGVFDEAADRLEAIGGEVSDVMLSLTREVGDGEDGTDLDAINERIHDLSELVKRWGPTLEDVLAWREQAGLELEDLDASPEKLEELTRRRAELAAKAVKAAGRLHEARAKAARELSRKVSDELADLAMSGAGLDITVSSRLDGTADALEAHGGDDIAFLFTPFPGSPQLPMGKSASGGELSRLMLALELASAERRGDGTAAASRTGGGGTPGMTFIFDEVDAGVGGKAAVELGRRLATLARSAQVIVVTHLAQVASWADAQFVVSKAAASEANGAAAKGVATTVSRAEGEDRVREVARMLSGSESETSLDHARELLAQSKLD</sequence>
<evidence type="ECO:0000256" key="8">
    <source>
        <dbReference type="ARBA" id="ARBA00033408"/>
    </source>
</evidence>
<evidence type="ECO:0000256" key="1">
    <source>
        <dbReference type="ARBA" id="ARBA00003618"/>
    </source>
</evidence>